<keyword evidence="2" id="KW-1185">Reference proteome</keyword>
<name>A0A9X7I634_NEIPE</name>
<accession>A0A9X7I634</accession>
<reference evidence="2" key="1">
    <citation type="submission" date="2017-12" db="EMBL/GenBank/DDBJ databases">
        <title>Phylogenetic diversity of female urinary microbiome.</title>
        <authorList>
            <person name="Thomas-White K."/>
            <person name="Wolfe A.J."/>
        </authorList>
    </citation>
    <scope>NUCLEOTIDE SEQUENCE [LARGE SCALE GENOMIC DNA]</scope>
    <source>
        <strain evidence="2">UMB0023</strain>
    </source>
</reference>
<dbReference type="AlphaFoldDB" id="A0A9X7I634"/>
<gene>
    <name evidence="1" type="ORF">CYJ98_010725</name>
</gene>
<dbReference type="EMBL" id="CP136962">
    <property type="protein sequence ID" value="WOS98014.1"/>
    <property type="molecule type" value="Genomic_DNA"/>
</dbReference>
<protein>
    <submittedName>
        <fullName evidence="1">Uncharacterized protein</fullName>
    </submittedName>
</protein>
<dbReference type="Proteomes" id="UP000234781">
    <property type="component" value="Chromosome"/>
</dbReference>
<dbReference type="RefSeq" id="WP_101756168.1">
    <property type="nucleotide sequence ID" value="NZ_CP136962.1"/>
</dbReference>
<evidence type="ECO:0000313" key="2">
    <source>
        <dbReference type="Proteomes" id="UP000234781"/>
    </source>
</evidence>
<evidence type="ECO:0000313" key="1">
    <source>
        <dbReference type="EMBL" id="WOS98014.1"/>
    </source>
</evidence>
<reference evidence="1 2" key="2">
    <citation type="submission" date="2023-10" db="EMBL/GenBank/DDBJ databases">
        <authorList>
            <person name="Choi B."/>
        </authorList>
    </citation>
    <scope>NUCLEOTIDE SEQUENCE [LARGE SCALE GENOMIC DNA]</scope>
    <source>
        <strain evidence="1 2">UMB0023</strain>
    </source>
</reference>
<proteinExistence type="predicted"/>
<organism evidence="1 2">
    <name type="scientific">Neisseria perflava</name>
    <dbReference type="NCBI Taxonomy" id="33053"/>
    <lineage>
        <taxon>Bacteria</taxon>
        <taxon>Pseudomonadati</taxon>
        <taxon>Pseudomonadota</taxon>
        <taxon>Betaproteobacteria</taxon>
        <taxon>Neisseriales</taxon>
        <taxon>Neisseriaceae</taxon>
        <taxon>Neisseria</taxon>
    </lineage>
</organism>
<sequence>MNKEYEDVYYLDLSSEKTLKESIADLVNDHLKGEISTHDFVTYLDIANSVIQELNETRKCLDAFIKKIRYHSIKMSEYIVMNYVEEVDFVFTLNPTYEQLYQKFIERSQYLTQEWIRYEKEFGMSLNYIKPDDHFMFVFRMANLITDEFESRQSPDPDLQHTYLLAREVPYLLQKARDLALHLNVKLVTDKYFMKKYLGKPTYPSVVYTG</sequence>